<feature type="domain" description="HTH lacI-type" evidence="4">
    <location>
        <begin position="2"/>
        <end position="58"/>
    </location>
</feature>
<keyword evidence="2 5" id="KW-0238">DNA-binding</keyword>
<keyword evidence="3" id="KW-0804">Transcription</keyword>
<name>A0A6L7ADD3_LEULA</name>
<evidence type="ECO:0000313" key="5">
    <source>
        <dbReference type="EMBL" id="MWN21513.1"/>
    </source>
</evidence>
<dbReference type="Proteomes" id="UP000478636">
    <property type="component" value="Unassembled WGS sequence"/>
</dbReference>
<evidence type="ECO:0000313" key="6">
    <source>
        <dbReference type="Proteomes" id="UP000478636"/>
    </source>
</evidence>
<dbReference type="Pfam" id="PF00356">
    <property type="entry name" value="LacI"/>
    <property type="match status" value="1"/>
</dbReference>
<sequence length="338" mass="37227">MVTIKQIAETAGVSSSTVSRILNDDTSLSVSSATRQAVLETAHKLKYVKRRKDTSMKKVCHVAVITVFSEAREATDAYWRQIYLSIEKHARQIGVVIDDVIRMAQGIDQQTIAAYDAIIILGDISQQAIFTIKQMNPHLVLVDSKAHDDDIDVVEPEMAKMTAKILDDFYTAGRRHIGFIGGTNELFELDGTTKGSAADVRETVYQQWIAAHQLTPYSYTGAWHVETGSQGATALLDDEPDIDALLVASDPIAIGAINALKMRGLEPGKDIDIVSFDNLELAAYLVPALTTVDLKPEILGQQALIQACDLAQNKRDWAVWTTIPSRLIYRETLTATKK</sequence>
<dbReference type="InterPro" id="IPR010982">
    <property type="entry name" value="Lambda_DNA-bd_dom_sf"/>
</dbReference>
<dbReference type="PANTHER" id="PTHR30146:SF149">
    <property type="entry name" value="HTH-TYPE TRANSCRIPTIONAL REGULATOR EBGR"/>
    <property type="match status" value="1"/>
</dbReference>
<evidence type="ECO:0000256" key="1">
    <source>
        <dbReference type="ARBA" id="ARBA00023015"/>
    </source>
</evidence>
<dbReference type="PROSITE" id="PS50932">
    <property type="entry name" value="HTH_LACI_2"/>
    <property type="match status" value="1"/>
</dbReference>
<dbReference type="GO" id="GO:0003700">
    <property type="term" value="F:DNA-binding transcription factor activity"/>
    <property type="evidence" value="ECO:0007669"/>
    <property type="project" value="TreeGrafter"/>
</dbReference>
<dbReference type="SMART" id="SM00354">
    <property type="entry name" value="HTH_LACI"/>
    <property type="match status" value="1"/>
</dbReference>
<dbReference type="SUPFAM" id="SSF53822">
    <property type="entry name" value="Periplasmic binding protein-like I"/>
    <property type="match status" value="1"/>
</dbReference>
<organism evidence="5 6">
    <name type="scientific">Leuconostoc lactis</name>
    <dbReference type="NCBI Taxonomy" id="1246"/>
    <lineage>
        <taxon>Bacteria</taxon>
        <taxon>Bacillati</taxon>
        <taxon>Bacillota</taxon>
        <taxon>Bacilli</taxon>
        <taxon>Lactobacillales</taxon>
        <taxon>Lactobacillaceae</taxon>
        <taxon>Leuconostoc</taxon>
    </lineage>
</organism>
<dbReference type="CDD" id="cd01392">
    <property type="entry name" value="HTH_LacI"/>
    <property type="match status" value="1"/>
</dbReference>
<dbReference type="RefSeq" id="WP_252968454.1">
    <property type="nucleotide sequence ID" value="NZ_DAITWI010000010.1"/>
</dbReference>
<comment type="caution">
    <text evidence="5">The sequence shown here is derived from an EMBL/GenBank/DDBJ whole genome shotgun (WGS) entry which is preliminary data.</text>
</comment>
<reference evidence="5 6" key="1">
    <citation type="submission" date="2019-12" db="EMBL/GenBank/DDBJ databases">
        <title>Complete genome sequence of Leuconostoc lactis strain AVN1 provides insights into metabolic potential.</title>
        <authorList>
            <person name="Besrour N."/>
            <person name="Najjari A."/>
            <person name="Fhoula I."/>
            <person name="Jaballah S."/>
            <person name="Klibi N."/>
            <person name="Ouzari H.I."/>
        </authorList>
    </citation>
    <scope>NUCLEOTIDE SEQUENCE [LARGE SCALE GENOMIC DNA]</scope>
    <source>
        <strain evidence="5 6">AVN1</strain>
    </source>
</reference>
<dbReference type="SUPFAM" id="SSF47413">
    <property type="entry name" value="lambda repressor-like DNA-binding domains"/>
    <property type="match status" value="1"/>
</dbReference>
<dbReference type="GO" id="GO:0000976">
    <property type="term" value="F:transcription cis-regulatory region binding"/>
    <property type="evidence" value="ECO:0007669"/>
    <property type="project" value="TreeGrafter"/>
</dbReference>
<dbReference type="InterPro" id="IPR000843">
    <property type="entry name" value="HTH_LacI"/>
</dbReference>
<dbReference type="CDD" id="cd01544">
    <property type="entry name" value="PBP1_GalR"/>
    <property type="match status" value="1"/>
</dbReference>
<protein>
    <submittedName>
        <fullName evidence="5">LacI family DNA-binding transcriptional regulator</fullName>
    </submittedName>
</protein>
<proteinExistence type="predicted"/>
<evidence type="ECO:0000256" key="3">
    <source>
        <dbReference type="ARBA" id="ARBA00023163"/>
    </source>
</evidence>
<evidence type="ECO:0000256" key="2">
    <source>
        <dbReference type="ARBA" id="ARBA00023125"/>
    </source>
</evidence>
<dbReference type="InterPro" id="IPR046335">
    <property type="entry name" value="LacI/GalR-like_sensor"/>
</dbReference>
<dbReference type="EMBL" id="WSZI01000015">
    <property type="protein sequence ID" value="MWN21513.1"/>
    <property type="molecule type" value="Genomic_DNA"/>
</dbReference>
<dbReference type="Pfam" id="PF13377">
    <property type="entry name" value="Peripla_BP_3"/>
    <property type="match status" value="1"/>
</dbReference>
<dbReference type="Gene3D" id="3.40.50.2300">
    <property type="match status" value="2"/>
</dbReference>
<accession>A0A6L7ADD3</accession>
<dbReference type="PRINTS" id="PR00036">
    <property type="entry name" value="HTHLACI"/>
</dbReference>
<dbReference type="PANTHER" id="PTHR30146">
    <property type="entry name" value="LACI-RELATED TRANSCRIPTIONAL REPRESSOR"/>
    <property type="match status" value="1"/>
</dbReference>
<gene>
    <name evidence="5" type="ORF">GQS40_09290</name>
</gene>
<dbReference type="Gene3D" id="1.10.260.40">
    <property type="entry name" value="lambda repressor-like DNA-binding domains"/>
    <property type="match status" value="1"/>
</dbReference>
<dbReference type="InterPro" id="IPR028082">
    <property type="entry name" value="Peripla_BP_I"/>
</dbReference>
<keyword evidence="1" id="KW-0805">Transcription regulation</keyword>
<evidence type="ECO:0000259" key="4">
    <source>
        <dbReference type="PROSITE" id="PS50932"/>
    </source>
</evidence>
<dbReference type="AlphaFoldDB" id="A0A6L7ADD3"/>